<sequence>MGIFADSTDVAARFEGNISPEQMTWIDVKIVDAEALLATYIPRLSSPETATAKDYENARRVVCDAVLRVFRNPAGHYQEEAGPWKVTRAASVASGALFFSPDELASFRQVRRKRIGMLGIAPPRYNGEDVG</sequence>
<dbReference type="RefSeq" id="WP_275232319.1">
    <property type="nucleotide sequence ID" value="NZ_JARDXE010000017.1"/>
</dbReference>
<protein>
    <recommendedName>
        <fullName evidence="3">Head-to-tail adaptor</fullName>
    </recommendedName>
</protein>
<dbReference type="EMBL" id="JARDXE010000017">
    <property type="protein sequence ID" value="MDE8648082.1"/>
    <property type="molecule type" value="Genomic_DNA"/>
</dbReference>
<proteinExistence type="predicted"/>
<evidence type="ECO:0000313" key="1">
    <source>
        <dbReference type="EMBL" id="MDE8648082.1"/>
    </source>
</evidence>
<dbReference type="Proteomes" id="UP001217325">
    <property type="component" value="Unassembled WGS sequence"/>
</dbReference>
<reference evidence="1" key="1">
    <citation type="submission" date="2023-02" db="EMBL/GenBank/DDBJ databases">
        <title>A novel hydrolase synthesized by Rhodococcus erythropolis HQ is responsible for the detoxification of Zearalenone.</title>
        <authorList>
            <person name="Hu J."/>
            <person name="Xu J."/>
        </authorList>
    </citation>
    <scope>NUCLEOTIDE SEQUENCE</scope>
    <source>
        <strain evidence="1">HQ</strain>
    </source>
</reference>
<dbReference type="AlphaFoldDB" id="A0AAW6LS45"/>
<name>A0AAW6LS45_RHOSG</name>
<gene>
    <name evidence="1" type="ORF">PXH69_24185</name>
</gene>
<evidence type="ECO:0000313" key="2">
    <source>
        <dbReference type="Proteomes" id="UP001217325"/>
    </source>
</evidence>
<accession>A0AAW6LS45</accession>
<organism evidence="1 2">
    <name type="scientific">Rhodococcus qingshengii</name>
    <dbReference type="NCBI Taxonomy" id="334542"/>
    <lineage>
        <taxon>Bacteria</taxon>
        <taxon>Bacillati</taxon>
        <taxon>Actinomycetota</taxon>
        <taxon>Actinomycetes</taxon>
        <taxon>Mycobacteriales</taxon>
        <taxon>Nocardiaceae</taxon>
        <taxon>Rhodococcus</taxon>
        <taxon>Rhodococcus erythropolis group</taxon>
    </lineage>
</organism>
<comment type="caution">
    <text evidence="1">The sequence shown here is derived from an EMBL/GenBank/DDBJ whole genome shotgun (WGS) entry which is preliminary data.</text>
</comment>
<evidence type="ECO:0008006" key="3">
    <source>
        <dbReference type="Google" id="ProtNLM"/>
    </source>
</evidence>